<feature type="signal peptide" evidence="1">
    <location>
        <begin position="1"/>
        <end position="22"/>
    </location>
</feature>
<evidence type="ECO:0000256" key="1">
    <source>
        <dbReference type="SAM" id="SignalP"/>
    </source>
</evidence>
<dbReference type="Proteomes" id="UP000261340">
    <property type="component" value="Unplaced"/>
</dbReference>
<name>A0A3Q0T530_AMPCI</name>
<reference evidence="2" key="1">
    <citation type="submission" date="2025-08" db="UniProtKB">
        <authorList>
            <consortium name="Ensembl"/>
        </authorList>
    </citation>
    <scope>IDENTIFICATION</scope>
</reference>
<reference evidence="2" key="2">
    <citation type="submission" date="2025-09" db="UniProtKB">
        <authorList>
            <consortium name="Ensembl"/>
        </authorList>
    </citation>
    <scope>IDENTIFICATION</scope>
</reference>
<evidence type="ECO:0000313" key="2">
    <source>
        <dbReference type="Ensembl" id="ENSACIP00000029943.1"/>
    </source>
</evidence>
<keyword evidence="1" id="KW-0732">Signal</keyword>
<feature type="chain" id="PRO_5018759938" description="VWFD domain-containing protein" evidence="1">
    <location>
        <begin position="23"/>
        <end position="141"/>
    </location>
</feature>
<sequence>MTSQRWTPAVCFLLASVKVIQTFGSGVLEPFSGLGFYVLSNCPFTFIRFTHNRVECDITIRRGNNGLLVQVEILINKVSTVLQNGSIQVEEKSVSLPYDHTYQHIFQYGIYTRLRSSLLPLSITWHSVPGGVDSLWVRPLK</sequence>
<accession>A0A3Q0T530</accession>
<proteinExistence type="predicted"/>
<evidence type="ECO:0008006" key="4">
    <source>
        <dbReference type="Google" id="ProtNLM"/>
    </source>
</evidence>
<dbReference type="Ensembl" id="ENSACIT00000030726.1">
    <property type="protein sequence ID" value="ENSACIP00000029943.1"/>
    <property type="gene ID" value="ENSACIG00000023136.1"/>
</dbReference>
<evidence type="ECO:0000313" key="3">
    <source>
        <dbReference type="Proteomes" id="UP000261340"/>
    </source>
</evidence>
<keyword evidence="3" id="KW-1185">Reference proteome</keyword>
<organism evidence="2 3">
    <name type="scientific">Amphilophus citrinellus</name>
    <name type="common">Midas cichlid</name>
    <name type="synonym">Cichlasoma citrinellum</name>
    <dbReference type="NCBI Taxonomy" id="61819"/>
    <lineage>
        <taxon>Eukaryota</taxon>
        <taxon>Metazoa</taxon>
        <taxon>Chordata</taxon>
        <taxon>Craniata</taxon>
        <taxon>Vertebrata</taxon>
        <taxon>Euteleostomi</taxon>
        <taxon>Actinopterygii</taxon>
        <taxon>Neopterygii</taxon>
        <taxon>Teleostei</taxon>
        <taxon>Neoteleostei</taxon>
        <taxon>Acanthomorphata</taxon>
        <taxon>Ovalentaria</taxon>
        <taxon>Cichlomorphae</taxon>
        <taxon>Cichliformes</taxon>
        <taxon>Cichlidae</taxon>
        <taxon>New World cichlids</taxon>
        <taxon>Cichlasomatinae</taxon>
        <taxon>Heroini</taxon>
        <taxon>Amphilophus</taxon>
    </lineage>
</organism>
<dbReference type="AlphaFoldDB" id="A0A3Q0T530"/>
<protein>
    <recommendedName>
        <fullName evidence="4">VWFD domain-containing protein</fullName>
    </recommendedName>
</protein>
<dbReference type="GeneTree" id="ENSGT00940000165245"/>